<dbReference type="OrthoDB" id="7409203at2"/>
<dbReference type="STRING" id="361183.AMC99_00966"/>
<evidence type="ECO:0000313" key="3">
    <source>
        <dbReference type="Proteomes" id="UP000057938"/>
    </source>
</evidence>
<sequence length="141" mass="15727">MIRKISTTIAAAAFMLTAVPAYSQDAEQARTTYRIEFLKLKAGQQERWIELGEKYFGPATDAAGQKQPDVHYLMSGPWDIMMVMEMPRGMAMLDSHNPPERAAFRAAFEKVAGGKEAAEKLFAEDDAIVTESMVLYSHTHP</sequence>
<dbReference type="EMBL" id="CP012669">
    <property type="protein sequence ID" value="ALE16267.1"/>
    <property type="molecule type" value="Genomic_DNA"/>
</dbReference>
<protein>
    <recommendedName>
        <fullName evidence="4">NIPSNAP domain-containing protein</fullName>
    </recommendedName>
</protein>
<feature type="chain" id="PRO_5005797913" description="NIPSNAP domain-containing protein" evidence="1">
    <location>
        <begin position="24"/>
        <end position="141"/>
    </location>
</feature>
<keyword evidence="1" id="KW-0732">Signal</keyword>
<dbReference type="Proteomes" id="UP000057938">
    <property type="component" value="Chromosome"/>
</dbReference>
<evidence type="ECO:0000256" key="1">
    <source>
        <dbReference type="SAM" id="SignalP"/>
    </source>
</evidence>
<dbReference type="RefSeq" id="WP_061923472.1">
    <property type="nucleotide sequence ID" value="NZ_CP012669.1"/>
</dbReference>
<organism evidence="2 3">
    <name type="scientific">Altererythrobacter epoxidivorans</name>
    <dbReference type="NCBI Taxonomy" id="361183"/>
    <lineage>
        <taxon>Bacteria</taxon>
        <taxon>Pseudomonadati</taxon>
        <taxon>Pseudomonadota</taxon>
        <taxon>Alphaproteobacteria</taxon>
        <taxon>Sphingomonadales</taxon>
        <taxon>Erythrobacteraceae</taxon>
        <taxon>Altererythrobacter</taxon>
    </lineage>
</organism>
<evidence type="ECO:0000313" key="2">
    <source>
        <dbReference type="EMBL" id="ALE16267.1"/>
    </source>
</evidence>
<gene>
    <name evidence="2" type="ORF">AMC99_00966</name>
</gene>
<evidence type="ECO:0008006" key="4">
    <source>
        <dbReference type="Google" id="ProtNLM"/>
    </source>
</evidence>
<dbReference type="PATRIC" id="fig|361183.4.peg.947"/>
<feature type="signal peptide" evidence="1">
    <location>
        <begin position="1"/>
        <end position="23"/>
    </location>
</feature>
<proteinExistence type="predicted"/>
<name>A0A0M4LTV4_9SPHN</name>
<dbReference type="AlphaFoldDB" id="A0A0M4LTV4"/>
<keyword evidence="3" id="KW-1185">Reference proteome</keyword>
<reference evidence="2 3" key="1">
    <citation type="submission" date="2015-09" db="EMBL/GenBank/DDBJ databases">
        <title>Complete genome sequence of a benzo[a]pyrene-degrading bacterium Altererythrobacter epoxidivorans CGMCC 1.7731T.</title>
        <authorList>
            <person name="Li Z."/>
            <person name="Cheng H."/>
            <person name="Huo Y."/>
            <person name="Xu X."/>
        </authorList>
    </citation>
    <scope>NUCLEOTIDE SEQUENCE [LARGE SCALE GENOMIC DNA]</scope>
    <source>
        <strain evidence="2 3">CGMCC 1.7731</strain>
    </source>
</reference>
<accession>A0A0M4LTV4</accession>
<dbReference type="KEGG" id="aep:AMC99_00966"/>